<proteinExistence type="predicted"/>
<comment type="caution">
    <text evidence="1">The sequence shown here is derived from an EMBL/GenBank/DDBJ whole genome shotgun (WGS) entry which is preliminary data.</text>
</comment>
<evidence type="ECO:0000313" key="2">
    <source>
        <dbReference type="Proteomes" id="UP001249851"/>
    </source>
</evidence>
<gene>
    <name evidence="1" type="ORF">P5673_013404</name>
</gene>
<keyword evidence="2" id="KW-1185">Reference proteome</keyword>
<name>A0AAD9QKQ6_ACRCE</name>
<sequence>MESHVCEKLTDLLLNKSLLKDIKMISPHYQTSSLEAPHSLDIIFAPKHTAFAFLAMYARLLLASLHYNENSDRLQAITKDGTPRYSIRFPKFKKGEYSVCKEKTSPTYGRAKISWKGVGDFVYRARRQSNPDMFAKITPAPGNKLSIGNVAKFPTEKRRQIISVSLQNCNQYKYKC</sequence>
<dbReference type="PANTHER" id="PTHR31751">
    <property type="entry name" value="SI:CH211-108C17.2-RELATED-RELATED"/>
    <property type="match status" value="1"/>
</dbReference>
<reference evidence="1" key="2">
    <citation type="journal article" date="2023" name="Science">
        <title>Genomic signatures of disease resistance in endangered staghorn corals.</title>
        <authorList>
            <person name="Vollmer S.V."/>
            <person name="Selwyn J.D."/>
            <person name="Despard B.A."/>
            <person name="Roesel C.L."/>
        </authorList>
    </citation>
    <scope>NUCLEOTIDE SEQUENCE</scope>
    <source>
        <strain evidence="1">K2</strain>
    </source>
</reference>
<protein>
    <submittedName>
        <fullName evidence="1">Uncharacterized protein</fullName>
    </submittedName>
</protein>
<dbReference type="EMBL" id="JARQWQ010000026">
    <property type="protein sequence ID" value="KAK2563070.1"/>
    <property type="molecule type" value="Genomic_DNA"/>
</dbReference>
<dbReference type="AlphaFoldDB" id="A0AAD9QKQ6"/>
<evidence type="ECO:0000313" key="1">
    <source>
        <dbReference type="EMBL" id="KAK2563070.1"/>
    </source>
</evidence>
<dbReference type="PANTHER" id="PTHR31751:SF44">
    <property type="entry name" value="SI:CH211-211K8.4-RELATED"/>
    <property type="match status" value="1"/>
</dbReference>
<reference evidence="1" key="1">
    <citation type="journal article" date="2023" name="G3 (Bethesda)">
        <title>Whole genome assembly and annotation of the endangered Caribbean coral Acropora cervicornis.</title>
        <authorList>
            <person name="Selwyn J.D."/>
            <person name="Vollmer S.V."/>
        </authorList>
    </citation>
    <scope>NUCLEOTIDE SEQUENCE</scope>
    <source>
        <strain evidence="1">K2</strain>
    </source>
</reference>
<dbReference type="Proteomes" id="UP001249851">
    <property type="component" value="Unassembled WGS sequence"/>
</dbReference>
<accession>A0AAD9QKQ6</accession>
<organism evidence="1 2">
    <name type="scientific">Acropora cervicornis</name>
    <name type="common">Staghorn coral</name>
    <dbReference type="NCBI Taxonomy" id="6130"/>
    <lineage>
        <taxon>Eukaryota</taxon>
        <taxon>Metazoa</taxon>
        <taxon>Cnidaria</taxon>
        <taxon>Anthozoa</taxon>
        <taxon>Hexacorallia</taxon>
        <taxon>Scleractinia</taxon>
        <taxon>Astrocoeniina</taxon>
        <taxon>Acroporidae</taxon>
        <taxon>Acropora</taxon>
    </lineage>
</organism>